<organism evidence="3 4">
    <name type="scientific">Tanacetum coccineum</name>
    <dbReference type="NCBI Taxonomy" id="301880"/>
    <lineage>
        <taxon>Eukaryota</taxon>
        <taxon>Viridiplantae</taxon>
        <taxon>Streptophyta</taxon>
        <taxon>Embryophyta</taxon>
        <taxon>Tracheophyta</taxon>
        <taxon>Spermatophyta</taxon>
        <taxon>Magnoliopsida</taxon>
        <taxon>eudicotyledons</taxon>
        <taxon>Gunneridae</taxon>
        <taxon>Pentapetalae</taxon>
        <taxon>asterids</taxon>
        <taxon>campanulids</taxon>
        <taxon>Asterales</taxon>
        <taxon>Asteraceae</taxon>
        <taxon>Asteroideae</taxon>
        <taxon>Anthemideae</taxon>
        <taxon>Anthemidinae</taxon>
        <taxon>Tanacetum</taxon>
    </lineage>
</organism>
<feature type="compositionally biased region" description="Acidic residues" evidence="2">
    <location>
        <begin position="49"/>
        <end position="63"/>
    </location>
</feature>
<reference evidence="3" key="1">
    <citation type="journal article" date="2022" name="Int. J. Mol. Sci.">
        <title>Draft Genome of Tanacetum Coccineum: Genomic Comparison of Closely Related Tanacetum-Family Plants.</title>
        <authorList>
            <person name="Yamashiro T."/>
            <person name="Shiraishi A."/>
            <person name="Nakayama K."/>
            <person name="Satake H."/>
        </authorList>
    </citation>
    <scope>NUCLEOTIDE SEQUENCE</scope>
</reference>
<feature type="region of interest" description="Disordered" evidence="2">
    <location>
        <begin position="179"/>
        <end position="199"/>
    </location>
</feature>
<proteinExistence type="predicted"/>
<feature type="compositionally biased region" description="Basic and acidic residues" evidence="2">
    <location>
        <begin position="94"/>
        <end position="114"/>
    </location>
</feature>
<keyword evidence="1" id="KW-0175">Coiled coil</keyword>
<sequence>MSPQSSLLPQGSEQESEYSEDDQLDDKEKDDKDDDADDEGDDHISDVKDTDDEDDQTESDEDEIYKYCIRKDEDEEMLNAKVEDFDKGDEEVTDAGKSDAEKTSEVKDDAKKIELSPTSSSLSVSSGFGDQFLKLSFDSSLSPSMLSVPVSVISKPLILTPVRESPSIATITTIPPPSVSTTPYVPQQTTTLTPTPTITTDAPTITTAISESDALSSVQLRVAKLEKDVSKLKKSNLSAKDLAAPKRQVPFVVDNYLISKVGDVFQKELKKHTSDLIQKYSLQQIPELPKKQTPTVDLEQELEKTPSDILKIKKEQADK</sequence>
<feature type="compositionally biased region" description="Acidic residues" evidence="2">
    <location>
        <begin position="31"/>
        <end position="41"/>
    </location>
</feature>
<gene>
    <name evidence="3" type="ORF">Tco_0952335</name>
</gene>
<evidence type="ECO:0000256" key="1">
    <source>
        <dbReference type="SAM" id="Coils"/>
    </source>
</evidence>
<accession>A0ABQ5DWS8</accession>
<feature type="compositionally biased region" description="Acidic residues" evidence="2">
    <location>
        <begin position="14"/>
        <end position="25"/>
    </location>
</feature>
<keyword evidence="4" id="KW-1185">Reference proteome</keyword>
<dbReference type="Proteomes" id="UP001151760">
    <property type="component" value="Unassembled WGS sequence"/>
</dbReference>
<feature type="compositionally biased region" description="Low complexity" evidence="2">
    <location>
        <begin position="116"/>
        <end position="125"/>
    </location>
</feature>
<evidence type="ECO:0000313" key="3">
    <source>
        <dbReference type="EMBL" id="GJT43620.1"/>
    </source>
</evidence>
<feature type="coiled-coil region" evidence="1">
    <location>
        <begin position="215"/>
        <end position="242"/>
    </location>
</feature>
<dbReference type="EMBL" id="BQNB010015745">
    <property type="protein sequence ID" value="GJT43620.1"/>
    <property type="molecule type" value="Genomic_DNA"/>
</dbReference>
<evidence type="ECO:0000256" key="2">
    <source>
        <dbReference type="SAM" id="MobiDB-lite"/>
    </source>
</evidence>
<evidence type="ECO:0000313" key="4">
    <source>
        <dbReference type="Proteomes" id="UP001151760"/>
    </source>
</evidence>
<comment type="caution">
    <text evidence="3">The sequence shown here is derived from an EMBL/GenBank/DDBJ whole genome shotgun (WGS) entry which is preliminary data.</text>
</comment>
<name>A0ABQ5DWS8_9ASTR</name>
<protein>
    <submittedName>
        <fullName evidence="3">Uncharacterized protein</fullName>
    </submittedName>
</protein>
<reference evidence="3" key="2">
    <citation type="submission" date="2022-01" db="EMBL/GenBank/DDBJ databases">
        <authorList>
            <person name="Yamashiro T."/>
            <person name="Shiraishi A."/>
            <person name="Satake H."/>
            <person name="Nakayama K."/>
        </authorList>
    </citation>
    <scope>NUCLEOTIDE SEQUENCE</scope>
</reference>
<feature type="region of interest" description="Disordered" evidence="2">
    <location>
        <begin position="1"/>
        <end position="125"/>
    </location>
</feature>